<keyword evidence="1" id="KW-0472">Membrane</keyword>
<dbReference type="EMBL" id="AE017334">
    <property type="protein sequence ID" value="AAT31877.1"/>
    <property type="molecule type" value="Genomic_DNA"/>
</dbReference>
<accession>Q6KRX6</accession>
<accession>E9QYI7</accession>
<evidence type="ECO:0000256" key="1">
    <source>
        <dbReference type="SAM" id="Phobius"/>
    </source>
</evidence>
<gene>
    <name evidence="2" type="ordered locus">GBAA_2762</name>
</gene>
<accession>A0A0F7RD82</accession>
<keyword evidence="1" id="KW-0812">Transmembrane</keyword>
<accession>E9QYI6</accession>
<evidence type="ECO:0000313" key="3">
    <source>
        <dbReference type="Proteomes" id="UP000000594"/>
    </source>
</evidence>
<dbReference type="Proteomes" id="UP000000594">
    <property type="component" value="Chromosome"/>
</dbReference>
<sequence>MYCKVIERWEIVGMKTKLYFSVASTILFAIAVIIFFINGNPQMWFWLCIFFASIIQNIVLLKKNKEAH</sequence>
<name>A0A0F7RD82_BACAN</name>
<dbReference type="AlphaFoldDB" id="A0A0F7RD82"/>
<accession>Q6HXV4</accession>
<evidence type="ECO:0000313" key="2">
    <source>
        <dbReference type="EMBL" id="AAT31877.1"/>
    </source>
</evidence>
<dbReference type="KEGG" id="bar:GBAA_2762"/>
<feature type="transmembrane region" description="Helical" evidence="1">
    <location>
        <begin position="43"/>
        <end position="61"/>
    </location>
</feature>
<feature type="transmembrane region" description="Helical" evidence="1">
    <location>
        <begin position="18"/>
        <end position="37"/>
    </location>
</feature>
<keyword evidence="3" id="KW-1185">Reference proteome</keyword>
<organism evidence="2 3">
    <name type="scientific">Bacillus anthracis</name>
    <name type="common">anthrax bacterium</name>
    <dbReference type="NCBI Taxonomy" id="1392"/>
    <lineage>
        <taxon>Bacteria</taxon>
        <taxon>Bacillati</taxon>
        <taxon>Bacillota</taxon>
        <taxon>Bacilli</taxon>
        <taxon>Bacillales</taxon>
        <taxon>Bacillaceae</taxon>
        <taxon>Bacillus</taxon>
        <taxon>Bacillus cereus group</taxon>
    </lineage>
</organism>
<dbReference type="OMA" id="SVFFING"/>
<proteinExistence type="predicted"/>
<protein>
    <submittedName>
        <fullName evidence="2">Uncharacterized protein</fullName>
    </submittedName>
</protein>
<keyword evidence="1" id="KW-1133">Transmembrane helix</keyword>
<reference evidence="2 3" key="1">
    <citation type="journal article" date="2009" name="J. Bacteriol.">
        <title>The complete genome sequence of Bacillus anthracis Ames 'Ancestor'.</title>
        <authorList>
            <person name="Ravel J."/>
            <person name="Jiang L."/>
            <person name="Stanley S.T."/>
            <person name="Wilson M.R."/>
            <person name="Decker R.S."/>
            <person name="Read T.D."/>
            <person name="Worsham P."/>
            <person name="Keim P.S."/>
            <person name="Salzberg S.L."/>
            <person name="Fraser-Liggett C.M."/>
            <person name="Rasko D.A."/>
        </authorList>
    </citation>
    <scope>NUCLEOTIDE SEQUENCE [LARGE SCALE GENOMIC DNA]</scope>
    <source>
        <strain evidence="3">Ames ancestor</strain>
    </source>
</reference>
<accession>Q81PP0</accession>